<dbReference type="PROSITE" id="PS51186">
    <property type="entry name" value="GNAT"/>
    <property type="match status" value="1"/>
</dbReference>
<dbReference type="Pfam" id="PF00583">
    <property type="entry name" value="Acetyltransf_1"/>
    <property type="match status" value="1"/>
</dbReference>
<dbReference type="InterPro" id="IPR016181">
    <property type="entry name" value="Acyl_CoA_acyltransferase"/>
</dbReference>
<protein>
    <submittedName>
        <fullName evidence="2">GNAT family N-acetyltransferase</fullName>
    </submittedName>
</protein>
<dbReference type="GO" id="GO:0016747">
    <property type="term" value="F:acyltransferase activity, transferring groups other than amino-acyl groups"/>
    <property type="evidence" value="ECO:0007669"/>
    <property type="project" value="InterPro"/>
</dbReference>
<dbReference type="PIRSF" id="PIRSF037663">
    <property type="entry name" value="Acetyltransf_GNAT_prd"/>
    <property type="match status" value="1"/>
</dbReference>
<evidence type="ECO:0000259" key="1">
    <source>
        <dbReference type="PROSITE" id="PS51186"/>
    </source>
</evidence>
<reference evidence="2 3" key="1">
    <citation type="submission" date="2019-07" db="EMBL/GenBank/DDBJ databases">
        <title>Complete genome of Crassaminicella thermophila SY095.</title>
        <authorList>
            <person name="Li X."/>
        </authorList>
    </citation>
    <scope>NUCLEOTIDE SEQUENCE [LARGE SCALE GENOMIC DNA]</scope>
    <source>
        <strain evidence="2 3">SY095</strain>
    </source>
</reference>
<proteinExistence type="predicted"/>
<feature type="domain" description="N-acetyltransferase" evidence="1">
    <location>
        <begin position="1"/>
        <end position="164"/>
    </location>
</feature>
<dbReference type="Gene3D" id="3.40.630.30">
    <property type="match status" value="1"/>
</dbReference>
<keyword evidence="2" id="KW-0808">Transferase</keyword>
<dbReference type="SUPFAM" id="SSF55729">
    <property type="entry name" value="Acyl-CoA N-acyltransferases (Nat)"/>
    <property type="match status" value="1"/>
</dbReference>
<dbReference type="KEGG" id="crs:FQB35_03020"/>
<sequence length="164" mass="19130">MMIRKIKEDDAGMFLNMLKRLDNETKNMMFEPGERKTTVDEIKADIRNLYHSNSLILVAEENGEIVGFLSAERGFANRIKHSAYIVIGILNDYRGKGIGTKLFEELEKWANEKNITRLELTVMLHNERGIRLYEKMGFKIEGIKERSLIVDGEYIDEYYMAKLM</sequence>
<gene>
    <name evidence="2" type="ORF">FQB35_03020</name>
</gene>
<dbReference type="PANTHER" id="PTHR43072">
    <property type="entry name" value="N-ACETYLTRANSFERASE"/>
    <property type="match status" value="1"/>
</dbReference>
<evidence type="ECO:0000313" key="2">
    <source>
        <dbReference type="EMBL" id="QEK13570.1"/>
    </source>
</evidence>
<accession>A0A5C0SH97</accession>
<evidence type="ECO:0000313" key="3">
    <source>
        <dbReference type="Proteomes" id="UP000324646"/>
    </source>
</evidence>
<dbReference type="AlphaFoldDB" id="A0A5C0SH97"/>
<keyword evidence="3" id="KW-1185">Reference proteome</keyword>
<dbReference type="CDD" id="cd04301">
    <property type="entry name" value="NAT_SF"/>
    <property type="match status" value="1"/>
</dbReference>
<dbReference type="InterPro" id="IPR017255">
    <property type="entry name" value="AcTrfase_GNAT_prd"/>
</dbReference>
<dbReference type="OrthoDB" id="948250at2"/>
<dbReference type="InterPro" id="IPR000182">
    <property type="entry name" value="GNAT_dom"/>
</dbReference>
<organism evidence="2 3">
    <name type="scientific">Crassaminicella thermophila</name>
    <dbReference type="NCBI Taxonomy" id="2599308"/>
    <lineage>
        <taxon>Bacteria</taxon>
        <taxon>Bacillati</taxon>
        <taxon>Bacillota</taxon>
        <taxon>Clostridia</taxon>
        <taxon>Eubacteriales</taxon>
        <taxon>Clostridiaceae</taxon>
        <taxon>Crassaminicella</taxon>
    </lineage>
</organism>
<dbReference type="EMBL" id="CP042243">
    <property type="protein sequence ID" value="QEK13570.1"/>
    <property type="molecule type" value="Genomic_DNA"/>
</dbReference>
<dbReference type="Proteomes" id="UP000324646">
    <property type="component" value="Chromosome"/>
</dbReference>
<name>A0A5C0SH97_CRATE</name>